<name>A0A1B7LB01_9FIRM</name>
<organism evidence="1 2">
    <name type="scientific">Desulfotomaculum copahuensis</name>
    <dbReference type="NCBI Taxonomy" id="1838280"/>
    <lineage>
        <taxon>Bacteria</taxon>
        <taxon>Bacillati</taxon>
        <taxon>Bacillota</taxon>
        <taxon>Clostridia</taxon>
        <taxon>Eubacteriales</taxon>
        <taxon>Desulfotomaculaceae</taxon>
        <taxon>Desulfotomaculum</taxon>
    </lineage>
</organism>
<dbReference type="Proteomes" id="UP000078532">
    <property type="component" value="Unassembled WGS sequence"/>
</dbReference>
<dbReference type="AlphaFoldDB" id="A0A1B7LB01"/>
<dbReference type="STRING" id="1838280.A6M21_15760"/>
<protein>
    <submittedName>
        <fullName evidence="1">Uncharacterized protein</fullName>
    </submittedName>
</protein>
<accession>A0A1B7LB01</accession>
<reference evidence="1 2" key="1">
    <citation type="submission" date="2016-04" db="EMBL/GenBank/DDBJ databases">
        <authorList>
            <person name="Evans L.H."/>
            <person name="Alamgir A."/>
            <person name="Owens N."/>
            <person name="Weber N.D."/>
            <person name="Virtaneva K."/>
            <person name="Barbian K."/>
            <person name="Babar A."/>
            <person name="Rosenke K."/>
        </authorList>
    </citation>
    <scope>NUCLEOTIDE SEQUENCE [LARGE SCALE GENOMIC DNA]</scope>
    <source>
        <strain evidence="1 2">LMa1</strain>
    </source>
</reference>
<evidence type="ECO:0000313" key="1">
    <source>
        <dbReference type="EMBL" id="OAT79486.1"/>
    </source>
</evidence>
<keyword evidence="2" id="KW-1185">Reference proteome</keyword>
<evidence type="ECO:0000313" key="2">
    <source>
        <dbReference type="Proteomes" id="UP000078532"/>
    </source>
</evidence>
<dbReference type="EMBL" id="LYVF01000195">
    <property type="protein sequence ID" value="OAT79486.1"/>
    <property type="molecule type" value="Genomic_DNA"/>
</dbReference>
<gene>
    <name evidence="1" type="ORF">A6M21_15760</name>
</gene>
<sequence length="87" mass="10164">MVFFRILFFLYSPLFPWFLFRSPNKVAITKKGASFLVPAYIITGSLFGIHSEKRFQLGMSQQAVHKVKERALNRLRKRFVLDEPTGK</sequence>
<proteinExistence type="predicted"/>
<comment type="caution">
    <text evidence="1">The sequence shown here is derived from an EMBL/GenBank/DDBJ whole genome shotgun (WGS) entry which is preliminary data.</text>
</comment>